<dbReference type="Gene3D" id="1.10.10.10">
    <property type="entry name" value="Winged helix-like DNA-binding domain superfamily/Winged helix DNA-binding domain"/>
    <property type="match status" value="1"/>
</dbReference>
<evidence type="ECO:0000313" key="3">
    <source>
        <dbReference type="Proteomes" id="UP001500037"/>
    </source>
</evidence>
<protein>
    <recommendedName>
        <fullName evidence="1">HTH arsR-type domain-containing protein</fullName>
    </recommendedName>
</protein>
<dbReference type="Pfam" id="PF01022">
    <property type="entry name" value="HTH_5"/>
    <property type="match status" value="1"/>
</dbReference>
<gene>
    <name evidence="2" type="ORF">GCM10009665_26960</name>
</gene>
<evidence type="ECO:0000259" key="1">
    <source>
        <dbReference type="Pfam" id="PF01022"/>
    </source>
</evidence>
<keyword evidence="3" id="KW-1185">Reference proteome</keyword>
<sequence>MLVIRIRLGAQGLGGVRFAVSPVHSAKALSPATVSHHLQLLHRAGLVTRTRRSRHVLYQRLGGAGSGGGG</sequence>
<dbReference type="SUPFAM" id="SSF46785">
    <property type="entry name" value="Winged helix' DNA-binding domain"/>
    <property type="match status" value="1"/>
</dbReference>
<evidence type="ECO:0000313" key="2">
    <source>
        <dbReference type="EMBL" id="GAA1235410.1"/>
    </source>
</evidence>
<dbReference type="InterPro" id="IPR036388">
    <property type="entry name" value="WH-like_DNA-bd_sf"/>
</dbReference>
<reference evidence="3" key="1">
    <citation type="journal article" date="2019" name="Int. J. Syst. Evol. Microbiol.">
        <title>The Global Catalogue of Microorganisms (GCM) 10K type strain sequencing project: providing services to taxonomists for standard genome sequencing and annotation.</title>
        <authorList>
            <consortium name="The Broad Institute Genomics Platform"/>
            <consortium name="The Broad Institute Genome Sequencing Center for Infectious Disease"/>
            <person name="Wu L."/>
            <person name="Ma J."/>
        </authorList>
    </citation>
    <scope>NUCLEOTIDE SEQUENCE [LARGE SCALE GENOMIC DNA]</scope>
    <source>
        <strain evidence="3">JCM 13004</strain>
    </source>
</reference>
<dbReference type="Proteomes" id="UP001500037">
    <property type="component" value="Unassembled WGS sequence"/>
</dbReference>
<accession>A0ABP4GU02</accession>
<dbReference type="EMBL" id="BAAALF010000037">
    <property type="protein sequence ID" value="GAA1235410.1"/>
    <property type="molecule type" value="Genomic_DNA"/>
</dbReference>
<dbReference type="InterPro" id="IPR036390">
    <property type="entry name" value="WH_DNA-bd_sf"/>
</dbReference>
<name>A0ABP4GU02_9ACTN</name>
<comment type="caution">
    <text evidence="2">The sequence shown here is derived from an EMBL/GenBank/DDBJ whole genome shotgun (WGS) entry which is preliminary data.</text>
</comment>
<feature type="domain" description="HTH arsR-type" evidence="1">
    <location>
        <begin position="29"/>
        <end position="48"/>
    </location>
</feature>
<organism evidence="2 3">
    <name type="scientific">Kitasatospora nipponensis</name>
    <dbReference type="NCBI Taxonomy" id="258049"/>
    <lineage>
        <taxon>Bacteria</taxon>
        <taxon>Bacillati</taxon>
        <taxon>Actinomycetota</taxon>
        <taxon>Actinomycetes</taxon>
        <taxon>Kitasatosporales</taxon>
        <taxon>Streptomycetaceae</taxon>
        <taxon>Kitasatospora</taxon>
    </lineage>
</organism>
<proteinExistence type="predicted"/>
<dbReference type="InterPro" id="IPR001845">
    <property type="entry name" value="HTH_ArsR_DNA-bd_dom"/>
</dbReference>